<dbReference type="Pfam" id="PF21212">
    <property type="entry name" value="Dimerisation2-like_dom"/>
    <property type="match status" value="1"/>
</dbReference>
<dbReference type="Gene3D" id="3.40.50.150">
    <property type="entry name" value="Vaccinia Virus protein VP39"/>
    <property type="match status" value="1"/>
</dbReference>
<dbReference type="PIRSF" id="PIRSF005739">
    <property type="entry name" value="O-mtase"/>
    <property type="match status" value="1"/>
</dbReference>
<dbReference type="PANTHER" id="PTHR43712:SF2">
    <property type="entry name" value="O-METHYLTRANSFERASE CICE"/>
    <property type="match status" value="1"/>
</dbReference>
<feature type="domain" description="O-methyltransferase C-terminal" evidence="4">
    <location>
        <begin position="179"/>
        <end position="325"/>
    </location>
</feature>
<protein>
    <submittedName>
        <fullName evidence="6">Class I SAM-dependent methyltransferase</fullName>
        <ecNumber evidence="6">2.1.-.-</ecNumber>
    </submittedName>
</protein>
<evidence type="ECO:0000313" key="7">
    <source>
        <dbReference type="Proteomes" id="UP001595840"/>
    </source>
</evidence>
<keyword evidence="1 6" id="KW-0489">Methyltransferase</keyword>
<comment type="caution">
    <text evidence="6">The sequence shown here is derived from an EMBL/GenBank/DDBJ whole genome shotgun (WGS) entry which is preliminary data.</text>
</comment>
<keyword evidence="2 6" id="KW-0808">Transferase</keyword>
<evidence type="ECO:0000259" key="4">
    <source>
        <dbReference type="Pfam" id="PF00891"/>
    </source>
</evidence>
<dbReference type="Gene3D" id="1.10.10.10">
    <property type="entry name" value="Winged helix-like DNA-binding domain superfamily/Winged helix DNA-binding domain"/>
    <property type="match status" value="1"/>
</dbReference>
<reference evidence="7" key="1">
    <citation type="journal article" date="2019" name="Int. J. Syst. Evol. Microbiol.">
        <title>The Global Catalogue of Microorganisms (GCM) 10K type strain sequencing project: providing services to taxonomists for standard genome sequencing and annotation.</title>
        <authorList>
            <consortium name="The Broad Institute Genomics Platform"/>
            <consortium name="The Broad Institute Genome Sequencing Center for Infectious Disease"/>
            <person name="Wu L."/>
            <person name="Ma J."/>
        </authorList>
    </citation>
    <scope>NUCLEOTIDE SEQUENCE [LARGE SCALE GENOMIC DNA]</scope>
    <source>
        <strain evidence="7">CECT 8570</strain>
    </source>
</reference>
<dbReference type="Gene3D" id="1.20.58.1390">
    <property type="match status" value="1"/>
</dbReference>
<dbReference type="InterPro" id="IPR001077">
    <property type="entry name" value="COMT_C"/>
</dbReference>
<dbReference type="EMBL" id="JBHSCX010000014">
    <property type="protein sequence ID" value="MFC4362988.1"/>
    <property type="molecule type" value="Genomic_DNA"/>
</dbReference>
<dbReference type="Pfam" id="PF00891">
    <property type="entry name" value="Methyltransf_2"/>
    <property type="match status" value="1"/>
</dbReference>
<dbReference type="PROSITE" id="PS51683">
    <property type="entry name" value="SAM_OMT_II"/>
    <property type="match status" value="1"/>
</dbReference>
<evidence type="ECO:0000256" key="1">
    <source>
        <dbReference type="ARBA" id="ARBA00022603"/>
    </source>
</evidence>
<evidence type="ECO:0000259" key="5">
    <source>
        <dbReference type="Pfam" id="PF21212"/>
    </source>
</evidence>
<dbReference type="RefSeq" id="WP_290265330.1">
    <property type="nucleotide sequence ID" value="NZ_JAUFQG010000006.1"/>
</dbReference>
<dbReference type="InterPro" id="IPR016461">
    <property type="entry name" value="COMT-like"/>
</dbReference>
<dbReference type="InterPro" id="IPR036388">
    <property type="entry name" value="WH-like_DNA-bd_sf"/>
</dbReference>
<accession>A0ABV8V703</accession>
<keyword evidence="7" id="KW-1185">Reference proteome</keyword>
<dbReference type="GO" id="GO:0008168">
    <property type="term" value="F:methyltransferase activity"/>
    <property type="evidence" value="ECO:0007669"/>
    <property type="project" value="UniProtKB-KW"/>
</dbReference>
<feature type="domain" description="BVU-1015-like N-terminal dimerisation-like" evidence="5">
    <location>
        <begin position="24"/>
        <end position="94"/>
    </location>
</feature>
<dbReference type="EC" id="2.1.-.-" evidence="6"/>
<evidence type="ECO:0000256" key="2">
    <source>
        <dbReference type="ARBA" id="ARBA00022679"/>
    </source>
</evidence>
<evidence type="ECO:0000256" key="3">
    <source>
        <dbReference type="ARBA" id="ARBA00022691"/>
    </source>
</evidence>
<dbReference type="GO" id="GO:0032259">
    <property type="term" value="P:methylation"/>
    <property type="evidence" value="ECO:0007669"/>
    <property type="project" value="UniProtKB-KW"/>
</dbReference>
<dbReference type="InterPro" id="IPR029063">
    <property type="entry name" value="SAM-dependent_MTases_sf"/>
</dbReference>
<keyword evidence="3" id="KW-0949">S-adenosyl-L-methionine</keyword>
<gene>
    <name evidence="6" type="ORF">ACFOX3_11795</name>
</gene>
<dbReference type="SUPFAM" id="SSF53335">
    <property type="entry name" value="S-adenosyl-L-methionine-dependent methyltransferases"/>
    <property type="match status" value="1"/>
</dbReference>
<name>A0ABV8V703_9GAMM</name>
<sequence length="363" mass="39765">MAADTASTPFFTEDNLTALEARYEAQKLAFGALAFQSARCLRKFGLLALVSKAGKAGIDLASLQAQASISAYGVRVLMEASLGIGLCTLNEGQYRLTKTGIFVMRDAMTIANFDFNHDVNYQGFFHLDEAIETGTPAGLKELGNWATIYEGLSSLPQQVRDSWLAFDHYYSDGSFGLVMKKVFAKPVARLLDVGGNTGKWARACVEHDEKVQVTLADLPQQIALAGAEMKTHPGASRVSFYPVNVLAAETTFPNGFDVVWMSQFLDCFSDAEIISILKKVAAAAGEHTRIFIMETFWDRQEYEAAAFCLQQTSLYFTCLANGNSQMYHSEVFSKCIDAAGLEIVDQTDGVGVSHTLLECRVKQ</sequence>
<dbReference type="InterPro" id="IPR049480">
    <property type="entry name" value="BVU_1015-like_N"/>
</dbReference>
<evidence type="ECO:0000313" key="6">
    <source>
        <dbReference type="EMBL" id="MFC4362988.1"/>
    </source>
</evidence>
<organism evidence="6 7">
    <name type="scientific">Simiduia curdlanivorans</name>
    <dbReference type="NCBI Taxonomy" id="1492769"/>
    <lineage>
        <taxon>Bacteria</taxon>
        <taxon>Pseudomonadati</taxon>
        <taxon>Pseudomonadota</taxon>
        <taxon>Gammaproteobacteria</taxon>
        <taxon>Cellvibrionales</taxon>
        <taxon>Cellvibrionaceae</taxon>
        <taxon>Simiduia</taxon>
    </lineage>
</organism>
<proteinExistence type="predicted"/>
<dbReference type="PANTHER" id="PTHR43712">
    <property type="entry name" value="PUTATIVE (AFU_ORTHOLOGUE AFUA_4G14580)-RELATED"/>
    <property type="match status" value="1"/>
</dbReference>
<dbReference type="Proteomes" id="UP001595840">
    <property type="component" value="Unassembled WGS sequence"/>
</dbReference>